<accession>A0ABN9ZLT7</accession>
<feature type="region of interest" description="Disordered" evidence="1">
    <location>
        <begin position="31"/>
        <end position="73"/>
    </location>
</feature>
<sequence length="117" mass="13097">MGSRALSERQNWTLGTHSYLLQATAGILPGGRQQCPRSQFVPKGTHPKSPPSPACHSRQRPPRGQPGFSVTSSRLREQQCHLQDVPLNTSLLTAQQWLGTVDCRGSRRWHHLAVRRL</sequence>
<proteinExistence type="predicted"/>
<protein>
    <submittedName>
        <fullName evidence="2">Uncharacterized protein</fullName>
    </submittedName>
</protein>
<keyword evidence="3" id="KW-1185">Reference proteome</keyword>
<evidence type="ECO:0000256" key="1">
    <source>
        <dbReference type="SAM" id="MobiDB-lite"/>
    </source>
</evidence>
<gene>
    <name evidence="2" type="ORF">MPIPNATIZW_LOCUS7569</name>
</gene>
<dbReference type="Proteomes" id="UP001314169">
    <property type="component" value="Chromosome 18"/>
</dbReference>
<organism evidence="2 3">
    <name type="scientific">Pipistrellus nathusii</name>
    <name type="common">Nathusius' pipistrelle</name>
    <dbReference type="NCBI Taxonomy" id="59473"/>
    <lineage>
        <taxon>Eukaryota</taxon>
        <taxon>Metazoa</taxon>
        <taxon>Chordata</taxon>
        <taxon>Craniata</taxon>
        <taxon>Vertebrata</taxon>
        <taxon>Euteleostomi</taxon>
        <taxon>Mammalia</taxon>
        <taxon>Eutheria</taxon>
        <taxon>Laurasiatheria</taxon>
        <taxon>Chiroptera</taxon>
        <taxon>Yangochiroptera</taxon>
        <taxon>Vespertilionidae</taxon>
        <taxon>Pipistrellus</taxon>
    </lineage>
</organism>
<evidence type="ECO:0000313" key="3">
    <source>
        <dbReference type="Proteomes" id="UP001314169"/>
    </source>
</evidence>
<dbReference type="EMBL" id="OY882875">
    <property type="protein sequence ID" value="CAK6439263.1"/>
    <property type="molecule type" value="Genomic_DNA"/>
</dbReference>
<reference evidence="2" key="1">
    <citation type="submission" date="2023-12" db="EMBL/GenBank/DDBJ databases">
        <authorList>
            <person name="Brown T."/>
        </authorList>
    </citation>
    <scope>NUCLEOTIDE SEQUENCE</scope>
</reference>
<evidence type="ECO:0000313" key="2">
    <source>
        <dbReference type="EMBL" id="CAK6439263.1"/>
    </source>
</evidence>
<name>A0ABN9ZLT7_PIPNA</name>